<keyword evidence="5" id="KW-0472">Membrane</keyword>
<dbReference type="Gene3D" id="1.20.5.110">
    <property type="match status" value="1"/>
</dbReference>
<keyword evidence="9" id="KW-1185">Reference proteome</keyword>
<dbReference type="CDD" id="cd15859">
    <property type="entry name" value="SNARE_SYN8"/>
    <property type="match status" value="1"/>
</dbReference>
<dbReference type="PROSITE" id="PS50192">
    <property type="entry name" value="T_SNARE"/>
    <property type="match status" value="1"/>
</dbReference>
<organism evidence="8 9">
    <name type="scientific">Ophiocordyceps unilateralis</name>
    <name type="common">Zombie-ant fungus</name>
    <name type="synonym">Torrubia unilateralis</name>
    <dbReference type="NCBI Taxonomy" id="268505"/>
    <lineage>
        <taxon>Eukaryota</taxon>
        <taxon>Fungi</taxon>
        <taxon>Dikarya</taxon>
        <taxon>Ascomycota</taxon>
        <taxon>Pezizomycotina</taxon>
        <taxon>Sordariomycetes</taxon>
        <taxon>Hypocreomycetidae</taxon>
        <taxon>Hypocreales</taxon>
        <taxon>Ophiocordycipitaceae</taxon>
        <taxon>Ophiocordyceps</taxon>
    </lineage>
</organism>
<dbReference type="EMBL" id="LAZP02000842">
    <property type="protein sequence ID" value="PFH55596.1"/>
    <property type="molecule type" value="Genomic_DNA"/>
</dbReference>
<evidence type="ECO:0000256" key="1">
    <source>
        <dbReference type="ARBA" id="ARBA00004308"/>
    </source>
</evidence>
<proteinExistence type="predicted"/>
<dbReference type="GO" id="GO:0061025">
    <property type="term" value="P:membrane fusion"/>
    <property type="evidence" value="ECO:0007669"/>
    <property type="project" value="UniProtKB-ARBA"/>
</dbReference>
<gene>
    <name evidence="8" type="ORF">XA68_17983</name>
</gene>
<evidence type="ECO:0000256" key="3">
    <source>
        <dbReference type="ARBA" id="ARBA00022927"/>
    </source>
</evidence>
<dbReference type="SMART" id="SM00397">
    <property type="entry name" value="t_SNARE"/>
    <property type="match status" value="1"/>
</dbReference>
<evidence type="ECO:0000313" key="8">
    <source>
        <dbReference type="EMBL" id="PFH55596.1"/>
    </source>
</evidence>
<evidence type="ECO:0000256" key="5">
    <source>
        <dbReference type="ARBA" id="ARBA00023136"/>
    </source>
</evidence>
<evidence type="ECO:0000256" key="4">
    <source>
        <dbReference type="ARBA" id="ARBA00023054"/>
    </source>
</evidence>
<evidence type="ECO:0000256" key="6">
    <source>
        <dbReference type="SAM" id="MobiDB-lite"/>
    </source>
</evidence>
<feature type="compositionally biased region" description="Polar residues" evidence="6">
    <location>
        <begin position="150"/>
        <end position="163"/>
    </location>
</feature>
<evidence type="ECO:0000256" key="2">
    <source>
        <dbReference type="ARBA" id="ARBA00022448"/>
    </source>
</evidence>
<reference evidence="8 9" key="2">
    <citation type="journal article" date="2017" name="Sci. Rep.">
        <title>Ant-infecting Ophiocordyceps genomes reveal a high diversity of potential behavioral manipulation genes and a possible major role for enterotoxins.</title>
        <authorList>
            <person name="de Bekker C."/>
            <person name="Ohm R.A."/>
            <person name="Evans H.C."/>
            <person name="Brachmann A."/>
            <person name="Hughes D.P."/>
        </authorList>
    </citation>
    <scope>NUCLEOTIDE SEQUENCE [LARGE SCALE GENOMIC DNA]</scope>
    <source>
        <strain evidence="8 9">SC16a</strain>
    </source>
</reference>
<keyword evidence="4" id="KW-0175">Coiled coil</keyword>
<comment type="caution">
    <text evidence="8">The sequence shown here is derived from an EMBL/GenBank/DDBJ whole genome shotgun (WGS) entry which is preliminary data.</text>
</comment>
<sequence>MSKSNQMFLLADHIKLSLLERHRSKSLDLDCDSQDRNLTRSLDQFRDGLESLQQEKTRLEIAGDTSAVQSIANELLLLQKHFDDLTSQFHGFSTPTPQAKPRNAHLDGISTSTSVSRKPKTVRFNDTSAPASDDLFKPYHDDPSDDSAGYRQSASASSTQELHQYHSQILDEQDEHLDQLGQSIGRQRELSMRIGDELDCHVAILDEVEAATDRHQSRLDRATRTIGTVAKGARENKQMTAIVVLIIILPQMKGASSYVIALPKL</sequence>
<keyword evidence="2" id="KW-0813">Transport</keyword>
<name>A0A2A9P410_OPHUN</name>
<keyword evidence="3" id="KW-0653">Protein transport</keyword>
<comment type="subcellular location">
    <subcellularLocation>
        <location evidence="1">Endomembrane system</location>
    </subcellularLocation>
</comment>
<dbReference type="GO" id="GO:0005768">
    <property type="term" value="C:endosome"/>
    <property type="evidence" value="ECO:0007669"/>
    <property type="project" value="UniProtKB-ARBA"/>
</dbReference>
<dbReference type="AlphaFoldDB" id="A0A2A9P410"/>
<feature type="domain" description="T-SNARE coiled-coil homology" evidence="7">
    <location>
        <begin position="167"/>
        <end position="229"/>
    </location>
</feature>
<dbReference type="FunFam" id="1.20.5.110:FF:000060">
    <property type="entry name" value="SNARE complex subunit (Syn8)"/>
    <property type="match status" value="1"/>
</dbReference>
<evidence type="ECO:0000259" key="7">
    <source>
        <dbReference type="PROSITE" id="PS50192"/>
    </source>
</evidence>
<dbReference type="GO" id="GO:0015031">
    <property type="term" value="P:protein transport"/>
    <property type="evidence" value="ECO:0007669"/>
    <property type="project" value="UniProtKB-KW"/>
</dbReference>
<protein>
    <recommendedName>
        <fullName evidence="7">t-SNARE coiled-coil homology domain-containing protein</fullName>
    </recommendedName>
</protein>
<dbReference type="SUPFAM" id="SSF58038">
    <property type="entry name" value="SNARE fusion complex"/>
    <property type="match status" value="1"/>
</dbReference>
<dbReference type="InterPro" id="IPR000727">
    <property type="entry name" value="T_SNARE_dom"/>
</dbReference>
<evidence type="ECO:0000313" key="9">
    <source>
        <dbReference type="Proteomes" id="UP000037136"/>
    </source>
</evidence>
<feature type="region of interest" description="Disordered" evidence="6">
    <location>
        <begin position="93"/>
        <end position="163"/>
    </location>
</feature>
<dbReference type="GO" id="GO:0006896">
    <property type="term" value="P:Golgi to vacuole transport"/>
    <property type="evidence" value="ECO:0007669"/>
    <property type="project" value="UniProtKB-ARBA"/>
</dbReference>
<accession>A0A2A9P410</accession>
<dbReference type="STRING" id="268505.A0A2A9P410"/>
<dbReference type="OrthoDB" id="244190at2759"/>
<dbReference type="Proteomes" id="UP000037136">
    <property type="component" value="Unassembled WGS sequence"/>
</dbReference>
<reference evidence="8 9" key="1">
    <citation type="journal article" date="2015" name="BMC Genomics">
        <title>Gene expression during zombie ant biting behavior reflects the complexity underlying fungal parasitic behavioral manipulation.</title>
        <authorList>
            <person name="de Bekker C."/>
            <person name="Ohm R.A."/>
            <person name="Loreto R.G."/>
            <person name="Sebastian A."/>
            <person name="Albert I."/>
            <person name="Merrow M."/>
            <person name="Brachmann A."/>
            <person name="Hughes D.P."/>
        </authorList>
    </citation>
    <scope>NUCLEOTIDE SEQUENCE [LARGE SCALE GENOMIC DNA]</scope>
    <source>
        <strain evidence="8 9">SC16a</strain>
    </source>
</reference>